<dbReference type="GO" id="GO:0106312">
    <property type="term" value="F:methylenetetrahydrofolate reductase (NADH) activity"/>
    <property type="evidence" value="ECO:0007669"/>
    <property type="project" value="UniProtKB-EC"/>
</dbReference>
<comment type="caution">
    <text evidence="9">The sequence shown here is derived from an EMBL/GenBank/DDBJ whole genome shotgun (WGS) entry which is preliminary data.</text>
</comment>
<dbReference type="GO" id="GO:0005829">
    <property type="term" value="C:cytosol"/>
    <property type="evidence" value="ECO:0007669"/>
    <property type="project" value="TreeGrafter"/>
</dbReference>
<dbReference type="Gene3D" id="3.20.20.220">
    <property type="match status" value="1"/>
</dbReference>
<comment type="similarity">
    <text evidence="3 8">Belongs to the methylenetetrahydrofolate reductase family.</text>
</comment>
<evidence type="ECO:0000256" key="6">
    <source>
        <dbReference type="ARBA" id="ARBA00023002"/>
    </source>
</evidence>
<evidence type="ECO:0000256" key="4">
    <source>
        <dbReference type="ARBA" id="ARBA00022630"/>
    </source>
</evidence>
<dbReference type="GO" id="GO:0009086">
    <property type="term" value="P:methionine biosynthetic process"/>
    <property type="evidence" value="ECO:0007669"/>
    <property type="project" value="TreeGrafter"/>
</dbReference>
<dbReference type="Pfam" id="PF02219">
    <property type="entry name" value="MTHFR"/>
    <property type="match status" value="1"/>
</dbReference>
<keyword evidence="5 8" id="KW-0274">FAD</keyword>
<protein>
    <recommendedName>
        <fullName evidence="8">Methylenetetrahydrofolate reductase</fullName>
    </recommendedName>
</protein>
<dbReference type="EMBL" id="MUKB01000123">
    <property type="protein sequence ID" value="OPX17448.1"/>
    <property type="molecule type" value="Genomic_DNA"/>
</dbReference>
<evidence type="ECO:0000313" key="10">
    <source>
        <dbReference type="Proteomes" id="UP000191663"/>
    </source>
</evidence>
<comment type="cofactor">
    <cofactor evidence="1 8">
        <name>FAD</name>
        <dbReference type="ChEBI" id="CHEBI:57692"/>
    </cofactor>
</comment>
<dbReference type="Proteomes" id="UP000191663">
    <property type="component" value="Unassembled WGS sequence"/>
</dbReference>
<evidence type="ECO:0000256" key="2">
    <source>
        <dbReference type="ARBA" id="ARBA00004777"/>
    </source>
</evidence>
<dbReference type="GO" id="GO:0035999">
    <property type="term" value="P:tetrahydrofolate interconversion"/>
    <property type="evidence" value="ECO:0007669"/>
    <property type="project" value="UniProtKB-UniPathway"/>
</dbReference>
<comment type="catalytic activity">
    <reaction evidence="7">
        <text>(6S)-5-methyl-5,6,7,8-tetrahydrofolate + NAD(+) = (6R)-5,10-methylene-5,6,7,8-tetrahydrofolate + NADH + H(+)</text>
        <dbReference type="Rhea" id="RHEA:19821"/>
        <dbReference type="ChEBI" id="CHEBI:15378"/>
        <dbReference type="ChEBI" id="CHEBI:15636"/>
        <dbReference type="ChEBI" id="CHEBI:18608"/>
        <dbReference type="ChEBI" id="CHEBI:57540"/>
        <dbReference type="ChEBI" id="CHEBI:57945"/>
        <dbReference type="EC" id="1.5.1.54"/>
    </reaction>
    <physiologicalReaction direction="right-to-left" evidence="7">
        <dbReference type="Rhea" id="RHEA:19823"/>
    </physiologicalReaction>
</comment>
<dbReference type="SUPFAM" id="SSF51730">
    <property type="entry name" value="FAD-linked oxidoreductase"/>
    <property type="match status" value="1"/>
</dbReference>
<keyword evidence="6 8" id="KW-0560">Oxidoreductase</keyword>
<keyword evidence="4 8" id="KW-0285">Flavoprotein</keyword>
<dbReference type="UniPathway" id="UPA00193"/>
<accession>A0A1V4QDL1</accession>
<organism evidence="9 10">
    <name type="scientific">candidate division WOR-3 bacterium 4484_100</name>
    <dbReference type="NCBI Taxonomy" id="1936077"/>
    <lineage>
        <taxon>Bacteria</taxon>
        <taxon>Bacteria division WOR-3</taxon>
    </lineage>
</organism>
<evidence type="ECO:0000256" key="5">
    <source>
        <dbReference type="ARBA" id="ARBA00022827"/>
    </source>
</evidence>
<comment type="pathway">
    <text evidence="2 8">One-carbon metabolism; tetrahydrofolate interconversion.</text>
</comment>
<dbReference type="GO" id="GO:0071949">
    <property type="term" value="F:FAD binding"/>
    <property type="evidence" value="ECO:0007669"/>
    <property type="project" value="TreeGrafter"/>
</dbReference>
<gene>
    <name evidence="9" type="ORF">BXT86_06460</name>
</gene>
<dbReference type="PANTHER" id="PTHR45754">
    <property type="entry name" value="METHYLENETETRAHYDROFOLATE REDUCTASE"/>
    <property type="match status" value="1"/>
</dbReference>
<proteinExistence type="inferred from homology"/>
<reference evidence="10" key="1">
    <citation type="submission" date="2017-01" db="EMBL/GenBank/DDBJ databases">
        <title>Novel pathways for hydrocarbon cycling and metabolic interdependencies in hydrothermal sediment communities.</title>
        <authorList>
            <person name="Dombrowski N."/>
            <person name="Seitz K."/>
            <person name="Teske A."/>
            <person name="Baker B."/>
        </authorList>
    </citation>
    <scope>NUCLEOTIDE SEQUENCE [LARGE SCALE GENOMIC DNA]</scope>
</reference>
<evidence type="ECO:0000256" key="7">
    <source>
        <dbReference type="ARBA" id="ARBA00048628"/>
    </source>
</evidence>
<dbReference type="InterPro" id="IPR029041">
    <property type="entry name" value="FAD-linked_oxidoreductase-like"/>
</dbReference>
<evidence type="ECO:0000313" key="9">
    <source>
        <dbReference type="EMBL" id="OPX17448.1"/>
    </source>
</evidence>
<evidence type="ECO:0000256" key="8">
    <source>
        <dbReference type="RuleBase" id="RU003862"/>
    </source>
</evidence>
<dbReference type="InterPro" id="IPR003171">
    <property type="entry name" value="Mehydrof_redctse-like"/>
</dbReference>
<sequence>MLRDKLARSKIITLEILLPISCRVKDLLEQLARFKAYVDAFNIPSNPLGKLRPDALCYGHIIQENLGIETIPHFVARHFTSLSFESHLLGASALGIENILCVTGDTPAEGRSSFELNSQKLLEIARNLSAGITSSRKAIPPVDFCLCTSFNPNVVNVRGEFIKSKGKLECGAEVFFTQPIFDTEKFLRIISEFRRAHSKAKVIAGLSFLYSKKRAFKLMKFLGIPYKYIIELDKRDELAILYETAERVEKFVDGFYIIPIGRYEPALNLIKKIKELIH</sequence>
<evidence type="ECO:0000256" key="3">
    <source>
        <dbReference type="ARBA" id="ARBA00006743"/>
    </source>
</evidence>
<name>A0A1V4QDL1_UNCW3</name>
<dbReference type="PANTHER" id="PTHR45754:SF3">
    <property type="entry name" value="METHYLENETETRAHYDROFOLATE REDUCTASE (NADPH)"/>
    <property type="match status" value="1"/>
</dbReference>
<evidence type="ECO:0000256" key="1">
    <source>
        <dbReference type="ARBA" id="ARBA00001974"/>
    </source>
</evidence>
<dbReference type="AlphaFoldDB" id="A0A1V4QDL1"/>